<organism evidence="1">
    <name type="scientific">Arundo donax</name>
    <name type="common">Giant reed</name>
    <name type="synonym">Donax arundinaceus</name>
    <dbReference type="NCBI Taxonomy" id="35708"/>
    <lineage>
        <taxon>Eukaryota</taxon>
        <taxon>Viridiplantae</taxon>
        <taxon>Streptophyta</taxon>
        <taxon>Embryophyta</taxon>
        <taxon>Tracheophyta</taxon>
        <taxon>Spermatophyta</taxon>
        <taxon>Magnoliopsida</taxon>
        <taxon>Liliopsida</taxon>
        <taxon>Poales</taxon>
        <taxon>Poaceae</taxon>
        <taxon>PACMAD clade</taxon>
        <taxon>Arundinoideae</taxon>
        <taxon>Arundineae</taxon>
        <taxon>Arundo</taxon>
    </lineage>
</organism>
<sequence>MFLLDSFREFLAYIVRYCYFVHQGVRQNVHFILFLGKNCPFRYDLGMLQVTTDGLALSFIRPFACPNVLPDLHSCHLVIPNK</sequence>
<reference evidence="1" key="2">
    <citation type="journal article" date="2015" name="Data Brief">
        <title>Shoot transcriptome of the giant reed, Arundo donax.</title>
        <authorList>
            <person name="Barrero R.A."/>
            <person name="Guerrero F.D."/>
            <person name="Moolhuijzen P."/>
            <person name="Goolsby J.A."/>
            <person name="Tidwell J."/>
            <person name="Bellgard S.E."/>
            <person name="Bellgard M.I."/>
        </authorList>
    </citation>
    <scope>NUCLEOTIDE SEQUENCE</scope>
    <source>
        <tissue evidence="1">Shoot tissue taken approximately 20 cm above the soil surface</tissue>
    </source>
</reference>
<name>A0A0A9A5D3_ARUDO</name>
<dbReference type="EMBL" id="GBRH01252797">
    <property type="protein sequence ID" value="JAD45098.1"/>
    <property type="molecule type" value="Transcribed_RNA"/>
</dbReference>
<accession>A0A0A9A5D3</accession>
<evidence type="ECO:0000313" key="1">
    <source>
        <dbReference type="EMBL" id="JAD45098.1"/>
    </source>
</evidence>
<dbReference type="AlphaFoldDB" id="A0A0A9A5D3"/>
<protein>
    <submittedName>
        <fullName evidence="1">Uncharacterized protein</fullName>
    </submittedName>
</protein>
<proteinExistence type="predicted"/>
<reference evidence="1" key="1">
    <citation type="submission" date="2014-09" db="EMBL/GenBank/DDBJ databases">
        <authorList>
            <person name="Magalhaes I.L.F."/>
            <person name="Oliveira U."/>
            <person name="Santos F.R."/>
            <person name="Vidigal T.H.D.A."/>
            <person name="Brescovit A.D."/>
            <person name="Santos A.J."/>
        </authorList>
    </citation>
    <scope>NUCLEOTIDE SEQUENCE</scope>
    <source>
        <tissue evidence="1">Shoot tissue taken approximately 20 cm above the soil surface</tissue>
    </source>
</reference>